<gene>
    <name evidence="1" type="ORF">BRPE64_BCDS13320</name>
</gene>
<dbReference type="AlphaFoldDB" id="R4WMY3"/>
<dbReference type="KEGG" id="buo:BRPE64_BCDS13320"/>
<dbReference type="HOGENOM" id="CLU_1335446_0_0_4"/>
<dbReference type="EMBL" id="AP013059">
    <property type="protein sequence ID" value="BAN25993.1"/>
    <property type="molecule type" value="Genomic_DNA"/>
</dbReference>
<evidence type="ECO:0000313" key="1">
    <source>
        <dbReference type="EMBL" id="BAN25993.1"/>
    </source>
</evidence>
<reference evidence="1 2" key="2">
    <citation type="journal article" date="2018" name="Int. J. Syst. Evol. Microbiol.">
        <title>Burkholderia insecticola sp. nov., a gut symbiotic bacterium of the bean bug Riptortus pedestris.</title>
        <authorList>
            <person name="Takeshita K."/>
            <person name="Tamaki H."/>
            <person name="Ohbayashi T."/>
            <person name="Meng X.-Y."/>
            <person name="Sone T."/>
            <person name="Mitani Y."/>
            <person name="Peeters C."/>
            <person name="Kikuchi Y."/>
            <person name="Vandamme P."/>
        </authorList>
    </citation>
    <scope>NUCLEOTIDE SEQUENCE [LARGE SCALE GENOMIC DNA]</scope>
    <source>
        <strain evidence="1">RPE64</strain>
    </source>
</reference>
<accession>R4WMY3</accession>
<evidence type="ECO:0000313" key="2">
    <source>
        <dbReference type="Proteomes" id="UP000013966"/>
    </source>
</evidence>
<dbReference type="PATRIC" id="fig|758793.3.peg.4241"/>
<proteinExistence type="predicted"/>
<sequence>MGHATFEHEGKFYLFKTFPKDSAIVSKADKSEPPHKINEWKNAKSGEQTVDEQLAIVYRVMMYAAGTGLFNATKTRAIYSHVMASKLKMQLRTFTGKVSRAAAADPEAKLILEHFHRLQHKLTLLVAEHMKNGPDVAAFIEAVRRMEQVHIVTFEENYAAHRAKGCYVTAGIDLLDWLDLPEDVRRTLYWRKLHGAVSNAKQFAV</sequence>
<reference evidence="1 2" key="1">
    <citation type="journal article" date="2013" name="Genome Announc.">
        <title>Complete Genome Sequence of Burkholderia sp. Strain RPE64, Bacterial Symbiont of the Bean Bug Riptortus pedestris.</title>
        <authorList>
            <person name="Shibata T.F."/>
            <person name="Maeda T."/>
            <person name="Nikoh N."/>
            <person name="Yamaguchi K."/>
            <person name="Oshima K."/>
            <person name="Hattori M."/>
            <person name="Nishiyama T."/>
            <person name="Hasebe M."/>
            <person name="Fukatsu T."/>
            <person name="Kikuchi Y."/>
            <person name="Shigenobu S."/>
        </authorList>
    </citation>
    <scope>NUCLEOTIDE SEQUENCE [LARGE SCALE GENOMIC DNA]</scope>
</reference>
<dbReference type="Proteomes" id="UP000013966">
    <property type="component" value="Chromosome 2"/>
</dbReference>
<keyword evidence="2" id="KW-1185">Reference proteome</keyword>
<name>R4WMY3_9BURK</name>
<organism evidence="1 2">
    <name type="scientific">Caballeronia insecticola</name>
    <dbReference type="NCBI Taxonomy" id="758793"/>
    <lineage>
        <taxon>Bacteria</taxon>
        <taxon>Pseudomonadati</taxon>
        <taxon>Pseudomonadota</taxon>
        <taxon>Betaproteobacteria</taxon>
        <taxon>Burkholderiales</taxon>
        <taxon>Burkholderiaceae</taxon>
        <taxon>Caballeronia</taxon>
    </lineage>
</organism>
<protein>
    <submittedName>
        <fullName evidence="1">Uncharacterized protein</fullName>
    </submittedName>
</protein>